<dbReference type="GO" id="GO:0005886">
    <property type="term" value="C:plasma membrane"/>
    <property type="evidence" value="ECO:0007669"/>
    <property type="project" value="UniProtKB-SubCell"/>
</dbReference>
<keyword evidence="2" id="KW-1003">Cell membrane</keyword>
<evidence type="ECO:0000256" key="7">
    <source>
        <dbReference type="SAM" id="MobiDB-lite"/>
    </source>
</evidence>
<feature type="transmembrane region" description="Helical" evidence="8">
    <location>
        <begin position="26"/>
        <end position="47"/>
    </location>
</feature>
<feature type="region of interest" description="Disordered" evidence="7">
    <location>
        <begin position="521"/>
        <end position="556"/>
    </location>
</feature>
<accession>A0A0J5WLA2</accession>
<dbReference type="PANTHER" id="PTHR30462:SF0">
    <property type="entry name" value="INTERMEMBRANE TRANSPORT PROTEIN YEBT"/>
    <property type="match status" value="1"/>
</dbReference>
<evidence type="ECO:0000256" key="1">
    <source>
        <dbReference type="ARBA" id="ARBA00004533"/>
    </source>
</evidence>
<feature type="domain" description="Mce/MlaD" evidence="9">
    <location>
        <begin position="50"/>
        <end position="140"/>
    </location>
</feature>
<dbReference type="PANTHER" id="PTHR30462">
    <property type="entry name" value="INTERMEMBRANE TRANSPORT PROTEIN PQIB-RELATED"/>
    <property type="match status" value="1"/>
</dbReference>
<evidence type="ECO:0000256" key="6">
    <source>
        <dbReference type="ARBA" id="ARBA00023136"/>
    </source>
</evidence>
<evidence type="ECO:0000256" key="4">
    <source>
        <dbReference type="ARBA" id="ARBA00022692"/>
    </source>
</evidence>
<evidence type="ECO:0000313" key="11">
    <source>
        <dbReference type="Proteomes" id="UP000036338"/>
    </source>
</evidence>
<feature type="domain" description="Mce/MlaD" evidence="9">
    <location>
        <begin position="295"/>
        <end position="398"/>
    </location>
</feature>
<reference evidence="10 11" key="1">
    <citation type="submission" date="2015-05" db="EMBL/GenBank/DDBJ databases">
        <title>Draft genome of Burkholderia cepacia LK29.</title>
        <authorList>
            <person name="Chan X.Y."/>
        </authorList>
    </citation>
    <scope>NUCLEOTIDE SEQUENCE [LARGE SCALE GENOMIC DNA]</scope>
    <source>
        <strain evidence="10 11">LK29</strain>
    </source>
</reference>
<keyword evidence="5 8" id="KW-1133">Transmembrane helix</keyword>
<evidence type="ECO:0000256" key="2">
    <source>
        <dbReference type="ARBA" id="ARBA00022475"/>
    </source>
</evidence>
<comment type="subcellular location">
    <subcellularLocation>
        <location evidence="1">Cell inner membrane</location>
    </subcellularLocation>
</comment>
<dbReference type="InterPro" id="IPR003399">
    <property type="entry name" value="Mce/MlaD"/>
</dbReference>
<dbReference type="PATRIC" id="fig|292.27.peg.3808"/>
<keyword evidence="4 8" id="KW-0812">Transmembrane</keyword>
<dbReference type="Pfam" id="PF02470">
    <property type="entry name" value="MlaD"/>
    <property type="match status" value="3"/>
</dbReference>
<feature type="compositionally biased region" description="Polar residues" evidence="7">
    <location>
        <begin position="543"/>
        <end position="556"/>
    </location>
</feature>
<name>A0A0J5WLA2_BURCE</name>
<evidence type="ECO:0000313" key="10">
    <source>
        <dbReference type="EMBL" id="KML55444.1"/>
    </source>
</evidence>
<dbReference type="Proteomes" id="UP000036338">
    <property type="component" value="Unassembled WGS sequence"/>
</dbReference>
<evidence type="ECO:0000256" key="3">
    <source>
        <dbReference type="ARBA" id="ARBA00022519"/>
    </source>
</evidence>
<feature type="domain" description="Mce/MlaD" evidence="9">
    <location>
        <begin position="165"/>
        <end position="250"/>
    </location>
</feature>
<dbReference type="InterPro" id="IPR051800">
    <property type="entry name" value="PqiA-PqiB_transport"/>
</dbReference>
<evidence type="ECO:0000259" key="9">
    <source>
        <dbReference type="Pfam" id="PF02470"/>
    </source>
</evidence>
<protein>
    <submittedName>
        <fullName evidence="10">Mammalian cell entry protein</fullName>
    </submittedName>
</protein>
<comment type="caution">
    <text evidence="10">The sequence shown here is derived from an EMBL/GenBank/DDBJ whole genome shotgun (WGS) entry which is preliminary data.</text>
</comment>
<sequence>MNPASDPQGLEPHDPPVTRNRMRLSLVWLVPLVAALIGLSMVIHAWLSVGPEITITFSTAQGLEAGKTPVKYKDVVIGTVTAISLSDDSSHVVATVSFVKNARNLIRDGTRFWVVRPRIGMSGVSGIDTLFSGAYIGMDTGRSDKARKAYTGLETPPTVINGTPGTSFALRATDLGSLDIGSPVYYRHLMVGHVASYKLDMQSRDMYLQVFIDTPYDRLVTTDARFWNASGMDLSLDANGLKLKTQSVATIVGGGIAFATPEDGGTTAAPAGTLFTLAVDEAAAMAAPDGPSQLIRLRFEQPLRGLAVGAPVEFSGIEMGKVVSTQLDFDRAAQRFQSIVMVKVYPYRLGPVVEKLQKTEGNGNPRAAQFLAGLVEHGLRAETRTGNLLTGQLYISFDFVKNAPKVPFDANATPLTLPTVTSTFDKLPEQIADIVDKINKMPLDSIGKHVDSSLTNLDATLRQVNGQLLPSTTRALDQANQTFGALRQGIAEDGPLQENLANTLTEVQRTARSLRTLTDMLGRRPESLLRGTGADRAPFAPADTSTQPVQQEPRQP</sequence>
<proteinExistence type="predicted"/>
<dbReference type="RefSeq" id="WP_048247654.1">
    <property type="nucleotide sequence ID" value="NZ_LDWR01000031.1"/>
</dbReference>
<dbReference type="AlphaFoldDB" id="A0A0J5WLA2"/>
<keyword evidence="3" id="KW-0997">Cell inner membrane</keyword>
<evidence type="ECO:0000256" key="5">
    <source>
        <dbReference type="ARBA" id="ARBA00022989"/>
    </source>
</evidence>
<dbReference type="EMBL" id="LDWR01000031">
    <property type="protein sequence ID" value="KML55444.1"/>
    <property type="molecule type" value="Genomic_DNA"/>
</dbReference>
<keyword evidence="6 8" id="KW-0472">Membrane</keyword>
<organism evidence="10 11">
    <name type="scientific">Burkholderia cepacia</name>
    <name type="common">Pseudomonas cepacia</name>
    <dbReference type="NCBI Taxonomy" id="292"/>
    <lineage>
        <taxon>Bacteria</taxon>
        <taxon>Pseudomonadati</taxon>
        <taxon>Pseudomonadota</taxon>
        <taxon>Betaproteobacteria</taxon>
        <taxon>Burkholderiales</taxon>
        <taxon>Burkholderiaceae</taxon>
        <taxon>Burkholderia</taxon>
        <taxon>Burkholderia cepacia complex</taxon>
    </lineage>
</organism>
<evidence type="ECO:0000256" key="8">
    <source>
        <dbReference type="SAM" id="Phobius"/>
    </source>
</evidence>
<gene>
    <name evidence="10" type="ORF">VL15_18780</name>
</gene>